<dbReference type="GO" id="GO:0003336">
    <property type="term" value="P:corneocyte desquamation"/>
    <property type="evidence" value="ECO:0007669"/>
    <property type="project" value="Ensembl"/>
</dbReference>
<dbReference type="GO" id="GO:0098609">
    <property type="term" value="P:cell-cell adhesion"/>
    <property type="evidence" value="ECO:0007669"/>
    <property type="project" value="Ensembl"/>
</dbReference>
<evidence type="ECO:0000256" key="6">
    <source>
        <dbReference type="SAM" id="SignalP"/>
    </source>
</evidence>
<evidence type="ECO:0000256" key="5">
    <source>
        <dbReference type="SAM" id="MobiDB-lite"/>
    </source>
</evidence>
<dbReference type="GO" id="GO:0043589">
    <property type="term" value="P:skin morphogenesis"/>
    <property type="evidence" value="ECO:0007669"/>
    <property type="project" value="Ensembl"/>
</dbReference>
<dbReference type="GO" id="GO:0042803">
    <property type="term" value="F:protein homodimerization activity"/>
    <property type="evidence" value="ECO:0007669"/>
    <property type="project" value="Ensembl"/>
</dbReference>
<dbReference type="PANTHER" id="PTHR23207">
    <property type="entry name" value="CORNEODESMOSIN"/>
    <property type="match status" value="1"/>
</dbReference>
<keyword evidence="4" id="KW-0964">Secreted</keyword>
<dbReference type="GO" id="GO:1990000">
    <property type="term" value="P:amyloid fibril formation"/>
    <property type="evidence" value="ECO:0007669"/>
    <property type="project" value="Ensembl"/>
</dbReference>
<feature type="compositionally biased region" description="Polar residues" evidence="5">
    <location>
        <begin position="164"/>
        <end position="174"/>
    </location>
</feature>
<dbReference type="GO" id="GO:1905716">
    <property type="term" value="P:negative regulation of cornification"/>
    <property type="evidence" value="ECO:0007669"/>
    <property type="project" value="Ensembl"/>
</dbReference>
<feature type="compositionally biased region" description="Low complexity" evidence="5">
    <location>
        <begin position="126"/>
        <end position="150"/>
    </location>
</feature>
<accession>A0A8C6E5Q6</accession>
<evidence type="ECO:0000256" key="2">
    <source>
        <dbReference type="ARBA" id="ARBA00004613"/>
    </source>
</evidence>
<feature type="region of interest" description="Disordered" evidence="5">
    <location>
        <begin position="126"/>
        <end position="208"/>
    </location>
</feature>
<feature type="compositionally biased region" description="Low complexity" evidence="5">
    <location>
        <begin position="90"/>
        <end position="103"/>
    </location>
</feature>
<dbReference type="Ensembl" id="ENSMMST00000027353.1">
    <property type="protein sequence ID" value="ENSMMSP00000024765.1"/>
    <property type="gene ID" value="ENSMMSG00000018641.1"/>
</dbReference>
<feature type="region of interest" description="Disordered" evidence="5">
    <location>
        <begin position="389"/>
        <end position="466"/>
    </location>
</feature>
<dbReference type="GeneTree" id="ENSGT00730000111474"/>
<sequence length="502" mass="48202">MGSSRASQIGCVGGQVVLALLLAGLLLQGTLAKSIGTFLDPCKDPTRITSPNDPCLLGKGGSSSSSGGSSGSSSGGSSGLSGRPSGGPSSGSSGVSSSGSPGSIVAHGGASGSTLFKPGTGYSQISYSSGSSSTLQGASSSLQSGSISSHSGGGLSSSGSQTAWMSSSGGQKVSSKLRPCGPDIPDSPCSGGPVVSQSGSYISSSHSVSGGQRPVVVVVEQHGSGGPGGPRVGQRVPCLNGGPPGKPCPPITSVDQYGSYEVVGGSSNSYLVPGMTYSGGKIYPVGYFTKEGPIKGSPGVPSFAAGPPVSEGKYFSGNPIIPSRSSSSSNIYQSGTSSTVVFQPVGSGGVQPCVVGSLGSKGPCSLSSSGVSSASSVSSSSGSSFHPCGGVSQGPCSPSGTGSLGGSSSSLSGGKIILQPCGSKSSAPGHPCISVSSSTLSGGPDGSPQPDPSAGAKPCGPGNSGKIPCRSIRDILAQVKPLGPQLADPEVFLPQGDLPNSS</sequence>
<keyword evidence="8" id="KW-1185">Reference proteome</keyword>
<dbReference type="GO" id="GO:0001533">
    <property type="term" value="C:cornified envelope"/>
    <property type="evidence" value="ECO:0007669"/>
    <property type="project" value="Ensembl"/>
</dbReference>
<feature type="compositionally biased region" description="Low complexity" evidence="5">
    <location>
        <begin position="194"/>
        <end position="208"/>
    </location>
</feature>
<evidence type="ECO:0000256" key="4">
    <source>
        <dbReference type="ARBA" id="ARBA00022525"/>
    </source>
</evidence>
<dbReference type="GO" id="GO:0005576">
    <property type="term" value="C:extracellular region"/>
    <property type="evidence" value="ECO:0007669"/>
    <property type="project" value="UniProtKB-SubCell"/>
</dbReference>
<gene>
    <name evidence="7" type="primary">CDSN</name>
</gene>
<feature type="compositionally biased region" description="Gly residues" evidence="5">
    <location>
        <begin position="68"/>
        <end position="89"/>
    </location>
</feature>
<organism evidence="7 8">
    <name type="scientific">Moschus moschiferus</name>
    <name type="common">Siberian musk deer</name>
    <name type="synonym">Moschus sibiricus</name>
    <dbReference type="NCBI Taxonomy" id="68415"/>
    <lineage>
        <taxon>Eukaryota</taxon>
        <taxon>Metazoa</taxon>
        <taxon>Chordata</taxon>
        <taxon>Craniata</taxon>
        <taxon>Vertebrata</taxon>
        <taxon>Euteleostomi</taxon>
        <taxon>Mammalia</taxon>
        <taxon>Eutheria</taxon>
        <taxon>Laurasiatheria</taxon>
        <taxon>Artiodactyla</taxon>
        <taxon>Ruminantia</taxon>
        <taxon>Pecora</taxon>
        <taxon>Moschidae</taxon>
        <taxon>Moschus</taxon>
    </lineage>
</organism>
<evidence type="ECO:0000313" key="7">
    <source>
        <dbReference type="Ensembl" id="ENSMMSP00000024765.1"/>
    </source>
</evidence>
<name>A0A8C6E5Q6_MOSMO</name>
<feature type="region of interest" description="Disordered" evidence="5">
    <location>
        <begin position="50"/>
        <end position="110"/>
    </location>
</feature>
<evidence type="ECO:0000313" key="8">
    <source>
        <dbReference type="Proteomes" id="UP000694544"/>
    </source>
</evidence>
<feature type="compositionally biased region" description="Low complexity" evidence="5">
    <location>
        <begin position="446"/>
        <end position="455"/>
    </location>
</feature>
<evidence type="ECO:0000256" key="3">
    <source>
        <dbReference type="ARBA" id="ARBA00019952"/>
    </source>
</evidence>
<proteinExistence type="predicted"/>
<dbReference type="GO" id="GO:0030057">
    <property type="term" value="C:desmosome"/>
    <property type="evidence" value="ECO:0007669"/>
    <property type="project" value="Ensembl"/>
</dbReference>
<comment type="function">
    <text evidence="1">Important for the epidermal barrier integrity.</text>
</comment>
<feature type="chain" id="PRO_5034668298" description="Corneodesmosin" evidence="6">
    <location>
        <begin position="33"/>
        <end position="502"/>
    </location>
</feature>
<dbReference type="AlphaFoldDB" id="A0A8C6E5Q6"/>
<dbReference type="InterPro" id="IPR026087">
    <property type="entry name" value="Corneodesmosin"/>
</dbReference>
<keyword evidence="6" id="KW-0732">Signal</keyword>
<dbReference type="PANTHER" id="PTHR23207:SF2">
    <property type="entry name" value="CORNEODESMOSIN"/>
    <property type="match status" value="1"/>
</dbReference>
<dbReference type="Proteomes" id="UP000694544">
    <property type="component" value="Unplaced"/>
</dbReference>
<feature type="signal peptide" evidence="6">
    <location>
        <begin position="1"/>
        <end position="32"/>
    </location>
</feature>
<feature type="compositionally biased region" description="Low complexity" evidence="5">
    <location>
        <begin position="394"/>
        <end position="414"/>
    </location>
</feature>
<reference evidence="7" key="1">
    <citation type="submission" date="2025-08" db="UniProtKB">
        <authorList>
            <consortium name="Ensembl"/>
        </authorList>
    </citation>
    <scope>IDENTIFICATION</scope>
</reference>
<evidence type="ECO:0000256" key="1">
    <source>
        <dbReference type="ARBA" id="ARBA00004080"/>
    </source>
</evidence>
<comment type="subcellular location">
    <subcellularLocation>
        <location evidence="2">Secreted</location>
    </subcellularLocation>
</comment>
<protein>
    <recommendedName>
        <fullName evidence="3">Corneodesmosin</fullName>
    </recommendedName>
</protein>
<reference evidence="7" key="2">
    <citation type="submission" date="2025-09" db="UniProtKB">
        <authorList>
            <consortium name="Ensembl"/>
        </authorList>
    </citation>
    <scope>IDENTIFICATION</scope>
</reference>